<keyword evidence="2" id="KW-1185">Reference proteome</keyword>
<organism evidence="1 2">
    <name type="scientific">Gymnopus androsaceus JB14</name>
    <dbReference type="NCBI Taxonomy" id="1447944"/>
    <lineage>
        <taxon>Eukaryota</taxon>
        <taxon>Fungi</taxon>
        <taxon>Dikarya</taxon>
        <taxon>Basidiomycota</taxon>
        <taxon>Agaricomycotina</taxon>
        <taxon>Agaricomycetes</taxon>
        <taxon>Agaricomycetidae</taxon>
        <taxon>Agaricales</taxon>
        <taxon>Marasmiineae</taxon>
        <taxon>Omphalotaceae</taxon>
        <taxon>Gymnopus</taxon>
    </lineage>
</organism>
<dbReference type="Proteomes" id="UP000799118">
    <property type="component" value="Unassembled WGS sequence"/>
</dbReference>
<name>A0A6A4H4Q7_9AGAR</name>
<dbReference type="EMBL" id="ML769598">
    <property type="protein sequence ID" value="KAE9392364.1"/>
    <property type="molecule type" value="Genomic_DNA"/>
</dbReference>
<reference evidence="1" key="1">
    <citation type="journal article" date="2019" name="Environ. Microbiol.">
        <title>Fungal ecological strategies reflected in gene transcription - a case study of two litter decomposers.</title>
        <authorList>
            <person name="Barbi F."/>
            <person name="Kohler A."/>
            <person name="Barry K."/>
            <person name="Baskaran P."/>
            <person name="Daum C."/>
            <person name="Fauchery L."/>
            <person name="Ihrmark K."/>
            <person name="Kuo A."/>
            <person name="LaButti K."/>
            <person name="Lipzen A."/>
            <person name="Morin E."/>
            <person name="Grigoriev I.V."/>
            <person name="Henrissat B."/>
            <person name="Lindahl B."/>
            <person name="Martin F."/>
        </authorList>
    </citation>
    <scope>NUCLEOTIDE SEQUENCE</scope>
    <source>
        <strain evidence="1">JB14</strain>
    </source>
</reference>
<dbReference type="AlphaFoldDB" id="A0A6A4H4Q7"/>
<accession>A0A6A4H4Q7</accession>
<proteinExistence type="predicted"/>
<dbReference type="OrthoDB" id="3254459at2759"/>
<evidence type="ECO:0000313" key="1">
    <source>
        <dbReference type="EMBL" id="KAE9392364.1"/>
    </source>
</evidence>
<evidence type="ECO:0000313" key="2">
    <source>
        <dbReference type="Proteomes" id="UP000799118"/>
    </source>
</evidence>
<protein>
    <submittedName>
        <fullName evidence="1">Uncharacterized protein</fullName>
    </submittedName>
</protein>
<sequence>MLSWVSFPDDKRLAGESPSGILTHAKFGELNVGLFKKAMTPVEHVLEDANIKKDDTDEGINHDEAIVYGANRVVFSLEGTTDVVLVHSLIMIELIPCNIAISSTGKSQILSWAYVPDQASRMGGQVQ</sequence>
<gene>
    <name evidence="1" type="ORF">BT96DRAFT_979444</name>
</gene>